<dbReference type="RefSeq" id="WP_348789682.1">
    <property type="nucleotide sequence ID" value="NZ_CP157390.1"/>
</dbReference>
<dbReference type="AlphaFoldDB" id="A0AAU7GIS7"/>
<evidence type="ECO:0000256" key="1">
    <source>
        <dbReference type="ARBA" id="ARBA00023015"/>
    </source>
</evidence>
<dbReference type="InterPro" id="IPR029016">
    <property type="entry name" value="GAF-like_dom_sf"/>
</dbReference>
<evidence type="ECO:0000259" key="4">
    <source>
        <dbReference type="PROSITE" id="PS51077"/>
    </source>
</evidence>
<keyword evidence="1" id="KW-0805">Transcription regulation</keyword>
<organism evidence="6">
    <name type="scientific">Leifsonia sp. NPDC080035</name>
    <dbReference type="NCBI Taxonomy" id="3143936"/>
    <lineage>
        <taxon>Bacteria</taxon>
        <taxon>Bacillati</taxon>
        <taxon>Actinomycetota</taxon>
        <taxon>Actinomycetes</taxon>
        <taxon>Micrococcales</taxon>
        <taxon>Microbacteriaceae</taxon>
        <taxon>Leifsonia</taxon>
    </lineage>
</organism>
<dbReference type="Pfam" id="PF09339">
    <property type="entry name" value="HTH_IclR"/>
    <property type="match status" value="1"/>
</dbReference>
<dbReference type="InterPro" id="IPR036390">
    <property type="entry name" value="WH_DNA-bd_sf"/>
</dbReference>
<evidence type="ECO:0000313" key="6">
    <source>
        <dbReference type="EMBL" id="XBM49771.1"/>
    </source>
</evidence>
<dbReference type="Pfam" id="PF01614">
    <property type="entry name" value="IclR_C"/>
    <property type="match status" value="1"/>
</dbReference>
<dbReference type="InterPro" id="IPR036388">
    <property type="entry name" value="WH-like_DNA-bd_sf"/>
</dbReference>
<dbReference type="GO" id="GO:0003700">
    <property type="term" value="F:DNA-binding transcription factor activity"/>
    <property type="evidence" value="ECO:0007669"/>
    <property type="project" value="TreeGrafter"/>
</dbReference>
<dbReference type="PROSITE" id="PS51078">
    <property type="entry name" value="ICLR_ED"/>
    <property type="match status" value="1"/>
</dbReference>
<reference evidence="6" key="1">
    <citation type="submission" date="2024-05" db="EMBL/GenBank/DDBJ databases">
        <title>The Natural Products Discovery Center: Release of the First 8490 Sequenced Strains for Exploring Actinobacteria Biosynthetic Diversity.</title>
        <authorList>
            <person name="Kalkreuter E."/>
            <person name="Kautsar S.A."/>
            <person name="Yang D."/>
            <person name="Bader C.D."/>
            <person name="Teijaro C.N."/>
            <person name="Fluegel L."/>
            <person name="Davis C.M."/>
            <person name="Simpson J.R."/>
            <person name="Lauterbach L."/>
            <person name="Steele A.D."/>
            <person name="Gui C."/>
            <person name="Meng S."/>
            <person name="Li G."/>
            <person name="Viehrig K."/>
            <person name="Ye F."/>
            <person name="Su P."/>
            <person name="Kiefer A.F."/>
            <person name="Nichols A."/>
            <person name="Cepeda A.J."/>
            <person name="Yan W."/>
            <person name="Fan B."/>
            <person name="Jiang Y."/>
            <person name="Adhikari A."/>
            <person name="Zheng C.-J."/>
            <person name="Schuster L."/>
            <person name="Cowan T.M."/>
            <person name="Smanski M.J."/>
            <person name="Chevrette M.G."/>
            <person name="de Carvalho L.P.S."/>
            <person name="Shen B."/>
        </authorList>
    </citation>
    <scope>NUCLEOTIDE SEQUENCE</scope>
    <source>
        <strain evidence="6">NPDC080035</strain>
    </source>
</reference>
<keyword evidence="3" id="KW-0804">Transcription</keyword>
<dbReference type="InterPro" id="IPR050707">
    <property type="entry name" value="HTH_MetabolicPath_Reg"/>
</dbReference>
<dbReference type="InterPro" id="IPR014757">
    <property type="entry name" value="Tscrpt_reg_IclR_C"/>
</dbReference>
<dbReference type="GO" id="GO:0045892">
    <property type="term" value="P:negative regulation of DNA-templated transcription"/>
    <property type="evidence" value="ECO:0007669"/>
    <property type="project" value="TreeGrafter"/>
</dbReference>
<proteinExistence type="predicted"/>
<protein>
    <submittedName>
        <fullName evidence="6">IclR family transcriptional regulator</fullName>
    </submittedName>
</protein>
<sequence length="265" mass="27358">MPAEIQQGIGRAAAALTAIGAATSETVRASDVARAIGLGASTTGRLLTSLEELGYVRRDPATGFYSIGTAILELASHGLNQNPVHRESRAAAQELAQRIGLSVNVGIRDGASVVYLCHFEGALAPKSHTMIGMGQPLHASALGKCLLLDLTEDERRALLGEALPAYTASTITDHAALTAELAAAAVRGVCVEEQELALGRSGLAAPIRDATGGVVAAISVSGRLSVMRERDTDTITEQLIETADRISVGLGLISAVPHRPVAAND</sequence>
<dbReference type="SUPFAM" id="SSF46785">
    <property type="entry name" value="Winged helix' DNA-binding domain"/>
    <property type="match status" value="1"/>
</dbReference>
<name>A0AAU7GIS7_9MICO</name>
<dbReference type="InterPro" id="IPR005471">
    <property type="entry name" value="Tscrpt_reg_IclR_N"/>
</dbReference>
<evidence type="ECO:0000256" key="2">
    <source>
        <dbReference type="ARBA" id="ARBA00023125"/>
    </source>
</evidence>
<gene>
    <name evidence="6" type="ORF">AAME72_07850</name>
</gene>
<feature type="domain" description="IclR-ED" evidence="5">
    <location>
        <begin position="70"/>
        <end position="252"/>
    </location>
</feature>
<feature type="domain" description="HTH iclR-type" evidence="4">
    <location>
        <begin position="6"/>
        <end position="69"/>
    </location>
</feature>
<dbReference type="Gene3D" id="3.30.450.40">
    <property type="match status" value="1"/>
</dbReference>
<dbReference type="Gene3D" id="1.10.10.10">
    <property type="entry name" value="Winged helix-like DNA-binding domain superfamily/Winged helix DNA-binding domain"/>
    <property type="match status" value="1"/>
</dbReference>
<dbReference type="GO" id="GO:0003677">
    <property type="term" value="F:DNA binding"/>
    <property type="evidence" value="ECO:0007669"/>
    <property type="project" value="UniProtKB-KW"/>
</dbReference>
<evidence type="ECO:0000259" key="5">
    <source>
        <dbReference type="PROSITE" id="PS51078"/>
    </source>
</evidence>
<dbReference type="SMART" id="SM00346">
    <property type="entry name" value="HTH_ICLR"/>
    <property type="match status" value="1"/>
</dbReference>
<dbReference type="PROSITE" id="PS51077">
    <property type="entry name" value="HTH_ICLR"/>
    <property type="match status" value="1"/>
</dbReference>
<dbReference type="EMBL" id="CP157390">
    <property type="protein sequence ID" value="XBM49771.1"/>
    <property type="molecule type" value="Genomic_DNA"/>
</dbReference>
<dbReference type="SUPFAM" id="SSF55781">
    <property type="entry name" value="GAF domain-like"/>
    <property type="match status" value="1"/>
</dbReference>
<accession>A0AAU7GIS7</accession>
<dbReference type="PANTHER" id="PTHR30136">
    <property type="entry name" value="HELIX-TURN-HELIX TRANSCRIPTIONAL REGULATOR, ICLR FAMILY"/>
    <property type="match status" value="1"/>
</dbReference>
<dbReference type="PANTHER" id="PTHR30136:SF24">
    <property type="entry name" value="HTH-TYPE TRANSCRIPTIONAL REPRESSOR ALLR"/>
    <property type="match status" value="1"/>
</dbReference>
<keyword evidence="2" id="KW-0238">DNA-binding</keyword>
<evidence type="ECO:0000256" key="3">
    <source>
        <dbReference type="ARBA" id="ARBA00023163"/>
    </source>
</evidence>